<dbReference type="AlphaFoldDB" id="A0A3B0VSS6"/>
<accession>A0A3B0VSS6</accession>
<organism evidence="2">
    <name type="scientific">hydrothermal vent metagenome</name>
    <dbReference type="NCBI Taxonomy" id="652676"/>
    <lineage>
        <taxon>unclassified sequences</taxon>
        <taxon>metagenomes</taxon>
        <taxon>ecological metagenomes</taxon>
    </lineage>
</organism>
<sequence length="147" mass="17523">MENKELVILVAAVIAATASIASILINIYISSKSQRRNRIWENEFERIFELEEKVGILVDDLIYFRCRSKEEKDKFFEMQNYLPNAMGRFRRYPELHEALRLVSHDANWYFGRDMKHGSKEEYEEAKNNLESSYKCFIKACDKILERK</sequence>
<evidence type="ECO:0000256" key="1">
    <source>
        <dbReference type="SAM" id="Phobius"/>
    </source>
</evidence>
<protein>
    <submittedName>
        <fullName evidence="2">Uncharacterized protein</fullName>
    </submittedName>
</protein>
<feature type="transmembrane region" description="Helical" evidence="1">
    <location>
        <begin position="6"/>
        <end position="29"/>
    </location>
</feature>
<proteinExistence type="predicted"/>
<name>A0A3B0VSS6_9ZZZZ</name>
<gene>
    <name evidence="2" type="ORF">MNBD_GAMMA03-1116</name>
</gene>
<keyword evidence="1" id="KW-0472">Membrane</keyword>
<dbReference type="EMBL" id="UOFC01000111">
    <property type="protein sequence ID" value="VAW46708.1"/>
    <property type="molecule type" value="Genomic_DNA"/>
</dbReference>
<reference evidence="2" key="1">
    <citation type="submission" date="2018-06" db="EMBL/GenBank/DDBJ databases">
        <authorList>
            <person name="Zhirakovskaya E."/>
        </authorList>
    </citation>
    <scope>NUCLEOTIDE SEQUENCE</scope>
</reference>
<keyword evidence="1" id="KW-1133">Transmembrane helix</keyword>
<keyword evidence="1" id="KW-0812">Transmembrane</keyword>
<evidence type="ECO:0000313" key="2">
    <source>
        <dbReference type="EMBL" id="VAW46708.1"/>
    </source>
</evidence>